<dbReference type="EMBL" id="BASZ01000012">
    <property type="protein sequence ID" value="GAD50830.1"/>
    <property type="molecule type" value="Genomic_DNA"/>
</dbReference>
<dbReference type="KEGG" id="ntd:EGO55_10730"/>
<keyword evidence="2" id="KW-1185">Reference proteome</keyword>
<protein>
    <recommendedName>
        <fullName evidence="3">DUF3489 domain-containing protein</fullName>
    </recommendedName>
</protein>
<dbReference type="RefSeq" id="WP_021691648.1">
    <property type="nucleotide sequence ID" value="NZ_BASZ01000012.1"/>
</dbReference>
<dbReference type="SUPFAM" id="SSF46785">
    <property type="entry name" value="Winged helix' DNA-binding domain"/>
    <property type="match status" value="1"/>
</dbReference>
<dbReference type="eggNOG" id="COG1595">
    <property type="taxonomic scope" value="Bacteria"/>
</dbReference>
<reference evidence="1 2" key="1">
    <citation type="submission" date="2013-09" db="EMBL/GenBank/DDBJ databases">
        <title>Whole genome shotgun sequence of Novosphingobium tardaugens NBRC 16725.</title>
        <authorList>
            <person name="Isaki S."/>
            <person name="Hosoyama A."/>
            <person name="Tsuchikane K."/>
            <person name="Katsumata H."/>
            <person name="Ando Y."/>
            <person name="Yamazaki S."/>
            <person name="Fujita N."/>
        </authorList>
    </citation>
    <scope>NUCLEOTIDE SEQUENCE [LARGE SCALE GENOMIC DNA]</scope>
    <source>
        <strain evidence="1 2">NBRC 16725</strain>
    </source>
</reference>
<sequence length="95" mass="10327">MANENGTKQTAQPRTKSQLIERLLAGRGGATLAELMEPTGWQAHTCRAFLSGLRKKGRALVRDKRDDGTSFYRLDGEQEAAGTETISAIPTEGHV</sequence>
<accession>U2YPJ7</accession>
<evidence type="ECO:0000313" key="2">
    <source>
        <dbReference type="Proteomes" id="UP000016568"/>
    </source>
</evidence>
<dbReference type="Proteomes" id="UP000016568">
    <property type="component" value="Unassembled WGS sequence"/>
</dbReference>
<gene>
    <name evidence="1" type="ORF">NT2_12_00940</name>
</gene>
<name>U2YPJ7_9SPHN</name>
<dbReference type="OrthoDB" id="7206991at2"/>
<evidence type="ECO:0008006" key="3">
    <source>
        <dbReference type="Google" id="ProtNLM"/>
    </source>
</evidence>
<dbReference type="InterPro" id="IPR036390">
    <property type="entry name" value="WH_DNA-bd_sf"/>
</dbReference>
<proteinExistence type="predicted"/>
<dbReference type="InterPro" id="IPR021880">
    <property type="entry name" value="DUF3489"/>
</dbReference>
<dbReference type="AlphaFoldDB" id="U2YPJ7"/>
<evidence type="ECO:0000313" key="1">
    <source>
        <dbReference type="EMBL" id="GAD50830.1"/>
    </source>
</evidence>
<comment type="caution">
    <text evidence="1">The sequence shown here is derived from an EMBL/GenBank/DDBJ whole genome shotgun (WGS) entry which is preliminary data.</text>
</comment>
<organism evidence="1 2">
    <name type="scientific">Caenibius tardaugens NBRC 16725</name>
    <dbReference type="NCBI Taxonomy" id="1219035"/>
    <lineage>
        <taxon>Bacteria</taxon>
        <taxon>Pseudomonadati</taxon>
        <taxon>Pseudomonadota</taxon>
        <taxon>Alphaproteobacteria</taxon>
        <taxon>Sphingomonadales</taxon>
        <taxon>Erythrobacteraceae</taxon>
        <taxon>Caenibius</taxon>
    </lineage>
</organism>
<dbReference type="Pfam" id="PF11994">
    <property type="entry name" value="DUF3489"/>
    <property type="match status" value="1"/>
</dbReference>